<accession>A0A4Y2ALC8</accession>
<proteinExistence type="predicted"/>
<dbReference type="EMBL" id="BGPR01156890">
    <property type="protein sequence ID" value="GBL80711.1"/>
    <property type="molecule type" value="Genomic_DNA"/>
</dbReference>
<evidence type="ECO:0000256" key="1">
    <source>
        <dbReference type="SAM" id="MobiDB-lite"/>
    </source>
</evidence>
<sequence length="77" mass="8523">FETRFHSRSSMYVELVHAKSESWAKRPPAGVERKLGEGALAQVVSSSSDRCSKLRGPSQNSPRVASKRNVNKTKPKP</sequence>
<comment type="caution">
    <text evidence="2">The sequence shown here is derived from an EMBL/GenBank/DDBJ whole genome shotgun (WGS) entry which is preliminary data.</text>
</comment>
<gene>
    <name evidence="2" type="ORF">AVEN_70452_1</name>
</gene>
<evidence type="ECO:0000313" key="3">
    <source>
        <dbReference type="Proteomes" id="UP000499080"/>
    </source>
</evidence>
<feature type="non-terminal residue" evidence="2">
    <location>
        <position position="1"/>
    </location>
</feature>
<protein>
    <submittedName>
        <fullName evidence="2">Uncharacterized protein</fullName>
    </submittedName>
</protein>
<keyword evidence="3" id="KW-1185">Reference proteome</keyword>
<dbReference type="Proteomes" id="UP000499080">
    <property type="component" value="Unassembled WGS sequence"/>
</dbReference>
<organism evidence="2 3">
    <name type="scientific">Araneus ventricosus</name>
    <name type="common">Orbweaver spider</name>
    <name type="synonym">Epeira ventricosa</name>
    <dbReference type="NCBI Taxonomy" id="182803"/>
    <lineage>
        <taxon>Eukaryota</taxon>
        <taxon>Metazoa</taxon>
        <taxon>Ecdysozoa</taxon>
        <taxon>Arthropoda</taxon>
        <taxon>Chelicerata</taxon>
        <taxon>Arachnida</taxon>
        <taxon>Araneae</taxon>
        <taxon>Araneomorphae</taxon>
        <taxon>Entelegynae</taxon>
        <taxon>Araneoidea</taxon>
        <taxon>Araneidae</taxon>
        <taxon>Araneus</taxon>
    </lineage>
</organism>
<feature type="compositionally biased region" description="Basic residues" evidence="1">
    <location>
        <begin position="65"/>
        <end position="77"/>
    </location>
</feature>
<feature type="region of interest" description="Disordered" evidence="1">
    <location>
        <begin position="44"/>
        <end position="77"/>
    </location>
</feature>
<evidence type="ECO:0000313" key="2">
    <source>
        <dbReference type="EMBL" id="GBL80711.1"/>
    </source>
</evidence>
<name>A0A4Y2ALC8_ARAVE</name>
<reference evidence="2 3" key="1">
    <citation type="journal article" date="2019" name="Sci. Rep.">
        <title>Orb-weaving spider Araneus ventricosus genome elucidates the spidroin gene catalogue.</title>
        <authorList>
            <person name="Kono N."/>
            <person name="Nakamura H."/>
            <person name="Ohtoshi R."/>
            <person name="Moran D.A.P."/>
            <person name="Shinohara A."/>
            <person name="Yoshida Y."/>
            <person name="Fujiwara M."/>
            <person name="Mori M."/>
            <person name="Tomita M."/>
            <person name="Arakawa K."/>
        </authorList>
    </citation>
    <scope>NUCLEOTIDE SEQUENCE [LARGE SCALE GENOMIC DNA]</scope>
</reference>
<dbReference type="AlphaFoldDB" id="A0A4Y2ALC8"/>